<dbReference type="RefSeq" id="WP_110840896.1">
    <property type="nucleotide sequence ID" value="NZ_QJVJ01000006.1"/>
</dbReference>
<name>A0A2V5K3V6_9BACL</name>
<evidence type="ECO:0000313" key="2">
    <source>
        <dbReference type="Proteomes" id="UP000247476"/>
    </source>
</evidence>
<sequence length="63" mass="7124">MIEKYALLQEPGKTMFVFAANGKFYGHIIKDRTDKAPAKFLFETPRYASVEALKAEYPPAESP</sequence>
<reference evidence="1 2" key="1">
    <citation type="submission" date="2018-05" db="EMBL/GenBank/DDBJ databases">
        <title>Paenibacillus flagellatus sp. nov., isolated from selenium mineral soil.</title>
        <authorList>
            <person name="Dai X."/>
        </authorList>
    </citation>
    <scope>NUCLEOTIDE SEQUENCE [LARGE SCALE GENOMIC DNA]</scope>
    <source>
        <strain evidence="1 2">DXL2</strain>
    </source>
</reference>
<comment type="caution">
    <text evidence="1">The sequence shown here is derived from an EMBL/GenBank/DDBJ whole genome shotgun (WGS) entry which is preliminary data.</text>
</comment>
<gene>
    <name evidence="1" type="ORF">DLM86_15265</name>
</gene>
<accession>A0A2V5K3V6</accession>
<proteinExistence type="predicted"/>
<dbReference type="AlphaFoldDB" id="A0A2V5K3V6"/>
<organism evidence="1 2">
    <name type="scientific">Paenibacillus flagellatus</name>
    <dbReference type="NCBI Taxonomy" id="2211139"/>
    <lineage>
        <taxon>Bacteria</taxon>
        <taxon>Bacillati</taxon>
        <taxon>Bacillota</taxon>
        <taxon>Bacilli</taxon>
        <taxon>Bacillales</taxon>
        <taxon>Paenibacillaceae</taxon>
        <taxon>Paenibacillus</taxon>
    </lineage>
</organism>
<dbReference type="OrthoDB" id="2628949at2"/>
<dbReference type="EMBL" id="QJVJ01000006">
    <property type="protein sequence ID" value="PYI53911.1"/>
    <property type="molecule type" value="Genomic_DNA"/>
</dbReference>
<keyword evidence="2" id="KW-1185">Reference proteome</keyword>
<protein>
    <submittedName>
        <fullName evidence="1">Uncharacterized protein</fullName>
    </submittedName>
</protein>
<dbReference type="Proteomes" id="UP000247476">
    <property type="component" value="Unassembled WGS sequence"/>
</dbReference>
<evidence type="ECO:0000313" key="1">
    <source>
        <dbReference type="EMBL" id="PYI53911.1"/>
    </source>
</evidence>